<dbReference type="SUPFAM" id="SSF56784">
    <property type="entry name" value="HAD-like"/>
    <property type="match status" value="1"/>
</dbReference>
<dbReference type="AlphaFoldDB" id="A0A7S3YKD3"/>
<feature type="region of interest" description="Disordered" evidence="1">
    <location>
        <begin position="67"/>
        <end position="90"/>
    </location>
</feature>
<feature type="compositionally biased region" description="Low complexity" evidence="1">
    <location>
        <begin position="76"/>
        <end position="90"/>
    </location>
</feature>
<evidence type="ECO:0000256" key="1">
    <source>
        <dbReference type="SAM" id="MobiDB-lite"/>
    </source>
</evidence>
<evidence type="ECO:0000256" key="2">
    <source>
        <dbReference type="SAM" id="Phobius"/>
    </source>
</evidence>
<dbReference type="InterPro" id="IPR036412">
    <property type="entry name" value="HAD-like_sf"/>
</dbReference>
<reference evidence="3" key="1">
    <citation type="submission" date="2021-01" db="EMBL/GenBank/DDBJ databases">
        <authorList>
            <person name="Corre E."/>
            <person name="Pelletier E."/>
            <person name="Niang G."/>
            <person name="Scheremetjew M."/>
            <person name="Finn R."/>
            <person name="Kale V."/>
            <person name="Holt S."/>
            <person name="Cochrane G."/>
            <person name="Meng A."/>
            <person name="Brown T."/>
            <person name="Cohen L."/>
        </authorList>
    </citation>
    <scope>NUCLEOTIDE SEQUENCE</scope>
    <source>
        <strain evidence="3">CCMP3107</strain>
    </source>
</reference>
<dbReference type="PANTHER" id="PTHR17901">
    <property type="entry name" value="MAGNESIUM-DEPENDENT PHOSPHATASE 1 MDP1"/>
    <property type="match status" value="1"/>
</dbReference>
<accession>A0A7S3YKD3</accession>
<keyword evidence="2" id="KW-1133">Transmembrane helix</keyword>
<dbReference type="Gene3D" id="3.40.50.1000">
    <property type="entry name" value="HAD superfamily/HAD-like"/>
    <property type="match status" value="1"/>
</dbReference>
<gene>
    <name evidence="3" type="ORF">HAKA00212_LOCUS26511</name>
</gene>
<dbReference type="Pfam" id="PF12689">
    <property type="entry name" value="Acid_PPase"/>
    <property type="match status" value="1"/>
</dbReference>
<protein>
    <recommendedName>
        <fullName evidence="4">Magnesium-dependent phosphatase-1</fullName>
    </recommendedName>
</protein>
<dbReference type="EMBL" id="HBIU01061422">
    <property type="protein sequence ID" value="CAE0654354.1"/>
    <property type="molecule type" value="Transcribed_RNA"/>
</dbReference>
<dbReference type="SFLD" id="SFLDS00003">
    <property type="entry name" value="Haloacid_Dehalogenase"/>
    <property type="match status" value="1"/>
</dbReference>
<proteinExistence type="predicted"/>
<dbReference type="GO" id="GO:0003993">
    <property type="term" value="F:acid phosphatase activity"/>
    <property type="evidence" value="ECO:0007669"/>
    <property type="project" value="TreeGrafter"/>
</dbReference>
<feature type="transmembrane region" description="Helical" evidence="2">
    <location>
        <begin position="17"/>
        <end position="39"/>
    </location>
</feature>
<dbReference type="NCBIfam" id="TIGR01685">
    <property type="entry name" value="MDP-1"/>
    <property type="match status" value="1"/>
</dbReference>
<keyword evidence="2" id="KW-0812">Transmembrane</keyword>
<evidence type="ECO:0000313" key="3">
    <source>
        <dbReference type="EMBL" id="CAE0654354.1"/>
    </source>
</evidence>
<dbReference type="InterPro" id="IPR010033">
    <property type="entry name" value="HAD_SF_ppase_IIIC"/>
</dbReference>
<dbReference type="InterPro" id="IPR010036">
    <property type="entry name" value="MDP_1_eu_arc"/>
</dbReference>
<dbReference type="NCBIfam" id="TIGR01681">
    <property type="entry name" value="HAD-SF-IIIC"/>
    <property type="match status" value="1"/>
</dbReference>
<evidence type="ECO:0008006" key="4">
    <source>
        <dbReference type="Google" id="ProtNLM"/>
    </source>
</evidence>
<name>A0A7S3YKD3_HETAK</name>
<dbReference type="PANTHER" id="PTHR17901:SF14">
    <property type="entry name" value="MAGNESIUM-DEPENDENT PHOSPHATASE 1"/>
    <property type="match status" value="1"/>
</dbReference>
<organism evidence="3">
    <name type="scientific">Heterosigma akashiwo</name>
    <name type="common">Chromophytic alga</name>
    <name type="synonym">Heterosigma carterae</name>
    <dbReference type="NCBI Taxonomy" id="2829"/>
    <lineage>
        <taxon>Eukaryota</taxon>
        <taxon>Sar</taxon>
        <taxon>Stramenopiles</taxon>
        <taxon>Ochrophyta</taxon>
        <taxon>Raphidophyceae</taxon>
        <taxon>Chattonellales</taxon>
        <taxon>Chattonellaceae</taxon>
        <taxon>Heterosigma</taxon>
    </lineage>
</organism>
<sequence>MVSCCPYSLLQTPVTRILNNSLVLVAVTLLICLSSAFTFNLGQKHEKFCAVETDRAADSATALYARSKGRQDGGRQQPAAAAQNPAAHNPRLGKTIPRLVVFDLDFTVWRPEMYELAGAPFTRTEDGRVFDRAWEEVRPFPDVRAVLERISTSAEFAGCEVAAASRTDRVAWAQECLRLLDAHGGGGRMADVFRYKEIYPGTKTRHFERLRAVSGVDYEDMLFFDDW</sequence>
<dbReference type="SFLD" id="SFLDG01129">
    <property type="entry name" value="C1.5:_HAD__Beta-PGM__Phosphata"/>
    <property type="match status" value="1"/>
</dbReference>
<keyword evidence="2" id="KW-0472">Membrane</keyword>
<dbReference type="InterPro" id="IPR023214">
    <property type="entry name" value="HAD_sf"/>
</dbReference>
<dbReference type="SFLD" id="SFLDG01131">
    <property type="entry name" value="C1.5.2:_MDP_Like"/>
    <property type="match status" value="1"/>
</dbReference>